<dbReference type="Gene3D" id="1.10.720.10">
    <property type="match status" value="1"/>
</dbReference>
<dbReference type="SUPFAM" id="SSF68912">
    <property type="entry name" value="Rho N-terminal domain-like"/>
    <property type="match status" value="1"/>
</dbReference>
<evidence type="ECO:0000313" key="2">
    <source>
        <dbReference type="EMBL" id="SVE36892.1"/>
    </source>
</evidence>
<feature type="non-terminal residue" evidence="2">
    <location>
        <position position="52"/>
    </location>
</feature>
<reference evidence="2" key="1">
    <citation type="submission" date="2018-05" db="EMBL/GenBank/DDBJ databases">
        <authorList>
            <person name="Lanie J.A."/>
            <person name="Ng W.-L."/>
            <person name="Kazmierczak K.M."/>
            <person name="Andrzejewski T.M."/>
            <person name="Davidsen T.M."/>
            <person name="Wayne K.J."/>
            <person name="Tettelin H."/>
            <person name="Glass J.I."/>
            <person name="Rusch D."/>
            <person name="Podicherti R."/>
            <person name="Tsui H.-C.T."/>
            <person name="Winkler M.E."/>
        </authorList>
    </citation>
    <scope>NUCLEOTIDE SEQUENCE</scope>
</reference>
<dbReference type="InterPro" id="IPR011112">
    <property type="entry name" value="Rho-like_N"/>
</dbReference>
<accession>A0A383CXH4</accession>
<feature type="domain" description="Rho termination factor-like N-terminal" evidence="1">
    <location>
        <begin position="6"/>
        <end position="48"/>
    </location>
</feature>
<name>A0A383CXH4_9ZZZZ</name>
<dbReference type="SMART" id="SM00959">
    <property type="entry name" value="Rho_N"/>
    <property type="match status" value="1"/>
</dbReference>
<dbReference type="InterPro" id="IPR036269">
    <property type="entry name" value="Rho_N_sf"/>
</dbReference>
<organism evidence="2">
    <name type="scientific">marine metagenome</name>
    <dbReference type="NCBI Taxonomy" id="408172"/>
    <lineage>
        <taxon>unclassified sequences</taxon>
        <taxon>metagenomes</taxon>
        <taxon>ecological metagenomes</taxon>
    </lineage>
</organism>
<dbReference type="EMBL" id="UINC01212525">
    <property type="protein sequence ID" value="SVE36892.1"/>
    <property type="molecule type" value="Genomic_DNA"/>
</dbReference>
<proteinExistence type="predicted"/>
<dbReference type="AlphaFoldDB" id="A0A383CXH4"/>
<gene>
    <name evidence="2" type="ORF">METZ01_LOCUS489746</name>
</gene>
<sequence>MHKLEDLNKKKVDELKNIAKELKIPKAEKLLKSDLIYKILDYQSVLPNNTKS</sequence>
<protein>
    <recommendedName>
        <fullName evidence="1">Rho termination factor-like N-terminal domain-containing protein</fullName>
    </recommendedName>
</protein>
<evidence type="ECO:0000259" key="1">
    <source>
        <dbReference type="SMART" id="SM00959"/>
    </source>
</evidence>
<dbReference type="Pfam" id="PF07498">
    <property type="entry name" value="Rho_N"/>
    <property type="match status" value="1"/>
</dbReference>
<dbReference type="GO" id="GO:0006353">
    <property type="term" value="P:DNA-templated transcription termination"/>
    <property type="evidence" value="ECO:0007669"/>
    <property type="project" value="InterPro"/>
</dbReference>